<accession>A0A0L0FEJ7</accession>
<feature type="region of interest" description="Disordered" evidence="1">
    <location>
        <begin position="146"/>
        <end position="312"/>
    </location>
</feature>
<keyword evidence="3" id="KW-1185">Reference proteome</keyword>
<evidence type="ECO:0000313" key="3">
    <source>
        <dbReference type="Proteomes" id="UP000054560"/>
    </source>
</evidence>
<dbReference type="Proteomes" id="UP000054560">
    <property type="component" value="Unassembled WGS sequence"/>
</dbReference>
<feature type="compositionally biased region" description="Basic and acidic residues" evidence="1">
    <location>
        <begin position="295"/>
        <end position="312"/>
    </location>
</feature>
<proteinExistence type="predicted"/>
<sequence>MHTVSSKDIKTTTILESKVDWLPWKTQTILSFEALTEDDIQNLEAKLNRITQERNEPYATLISRLNTSLVKFKNAGGVKSDSSLCATLRQAVHDDNQTVKITLETPAMMAMSYDDPISYLTALDPDENDPSTIVHGAHSAISSDNCAFETAGGDRNDRKPYYRRIDKTGPRNDTRGYRKSNNNDKYNKPYSDRGRNTQNDRDSSNDRYQRRYHDNRDDYYRPEYQEDRNRQRNYGNNDRYSHDNQRSQDRDSTYRSQDNRRHTRDGRKDKAMSAQFNDFPRSDRRIAFSAIDPTVDNKDVNDRPNRDPEREY</sequence>
<name>A0A0L0FEJ7_9EUKA</name>
<feature type="compositionally biased region" description="Basic and acidic residues" evidence="1">
    <location>
        <begin position="239"/>
        <end position="271"/>
    </location>
</feature>
<dbReference type="AlphaFoldDB" id="A0A0L0FEJ7"/>
<reference evidence="2 3" key="1">
    <citation type="submission" date="2011-02" db="EMBL/GenBank/DDBJ databases">
        <title>The Genome Sequence of Sphaeroforma arctica JP610.</title>
        <authorList>
            <consortium name="The Broad Institute Genome Sequencing Platform"/>
            <person name="Russ C."/>
            <person name="Cuomo C."/>
            <person name="Young S.K."/>
            <person name="Zeng Q."/>
            <person name="Gargeya S."/>
            <person name="Alvarado L."/>
            <person name="Berlin A."/>
            <person name="Chapman S.B."/>
            <person name="Chen Z."/>
            <person name="Freedman E."/>
            <person name="Gellesch M."/>
            <person name="Goldberg J."/>
            <person name="Griggs A."/>
            <person name="Gujja S."/>
            <person name="Heilman E."/>
            <person name="Heiman D."/>
            <person name="Howarth C."/>
            <person name="Mehta T."/>
            <person name="Neiman D."/>
            <person name="Pearson M."/>
            <person name="Roberts A."/>
            <person name="Saif S."/>
            <person name="Shea T."/>
            <person name="Shenoy N."/>
            <person name="Sisk P."/>
            <person name="Stolte C."/>
            <person name="Sykes S."/>
            <person name="White J."/>
            <person name="Yandava C."/>
            <person name="Burger G."/>
            <person name="Gray M.W."/>
            <person name="Holland P.W.H."/>
            <person name="King N."/>
            <person name="Lang F.B.F."/>
            <person name="Roger A.J."/>
            <person name="Ruiz-Trillo I."/>
            <person name="Haas B."/>
            <person name="Nusbaum C."/>
            <person name="Birren B."/>
        </authorList>
    </citation>
    <scope>NUCLEOTIDE SEQUENCE [LARGE SCALE GENOMIC DNA]</scope>
    <source>
        <strain evidence="2 3">JP610</strain>
    </source>
</reference>
<protein>
    <submittedName>
        <fullName evidence="2">Uncharacterized protein</fullName>
    </submittedName>
</protein>
<dbReference type="EMBL" id="KQ243805">
    <property type="protein sequence ID" value="KNC75165.1"/>
    <property type="molecule type" value="Genomic_DNA"/>
</dbReference>
<gene>
    <name evidence="2" type="ORF">SARC_12302</name>
</gene>
<organism evidence="2 3">
    <name type="scientific">Sphaeroforma arctica JP610</name>
    <dbReference type="NCBI Taxonomy" id="667725"/>
    <lineage>
        <taxon>Eukaryota</taxon>
        <taxon>Ichthyosporea</taxon>
        <taxon>Ichthyophonida</taxon>
        <taxon>Sphaeroforma</taxon>
    </lineage>
</organism>
<evidence type="ECO:0000256" key="1">
    <source>
        <dbReference type="SAM" id="MobiDB-lite"/>
    </source>
</evidence>
<dbReference type="RefSeq" id="XP_014149067.1">
    <property type="nucleotide sequence ID" value="XM_014293592.1"/>
</dbReference>
<dbReference type="GeneID" id="25912806"/>
<feature type="compositionally biased region" description="Basic and acidic residues" evidence="1">
    <location>
        <begin position="152"/>
        <end position="230"/>
    </location>
</feature>
<evidence type="ECO:0000313" key="2">
    <source>
        <dbReference type="EMBL" id="KNC75165.1"/>
    </source>
</evidence>